<evidence type="ECO:0000313" key="5">
    <source>
        <dbReference type="EMBL" id="TQS84278.1"/>
    </source>
</evidence>
<gene>
    <name evidence="5" type="ORF">A3207_05405</name>
</gene>
<comment type="similarity">
    <text evidence="1">Belongs to the vitamin-B12 dependent methionine synthase family.</text>
</comment>
<dbReference type="PANTHER" id="PTHR45833">
    <property type="entry name" value="METHIONINE SYNTHASE"/>
    <property type="match status" value="1"/>
</dbReference>
<evidence type="ECO:0000256" key="1">
    <source>
        <dbReference type="ARBA" id="ARBA00010398"/>
    </source>
</evidence>
<proteinExistence type="inferred from homology"/>
<dbReference type="InterPro" id="IPR011005">
    <property type="entry name" value="Dihydropteroate_synth-like_sf"/>
</dbReference>
<dbReference type="EMBL" id="LVVT01000002">
    <property type="protein sequence ID" value="TQS84278.1"/>
    <property type="molecule type" value="Genomic_DNA"/>
</dbReference>
<dbReference type="Proteomes" id="UP000752814">
    <property type="component" value="Unassembled WGS sequence"/>
</dbReference>
<dbReference type="GO" id="GO:0032259">
    <property type="term" value="P:methylation"/>
    <property type="evidence" value="ECO:0007669"/>
    <property type="project" value="UniProtKB-KW"/>
</dbReference>
<dbReference type="GO" id="GO:0042558">
    <property type="term" value="P:pteridine-containing compound metabolic process"/>
    <property type="evidence" value="ECO:0007669"/>
    <property type="project" value="InterPro"/>
</dbReference>
<dbReference type="InterPro" id="IPR050554">
    <property type="entry name" value="Met_Synthase/Corrinoid"/>
</dbReference>
<dbReference type="GO" id="GO:0005829">
    <property type="term" value="C:cytosol"/>
    <property type="evidence" value="ECO:0007669"/>
    <property type="project" value="TreeGrafter"/>
</dbReference>
<dbReference type="InterPro" id="IPR000489">
    <property type="entry name" value="Pterin-binding_dom"/>
</dbReference>
<dbReference type="RefSeq" id="WP_400195248.1">
    <property type="nucleotide sequence ID" value="NZ_CAYAYE010000008.1"/>
</dbReference>
<evidence type="ECO:0000256" key="3">
    <source>
        <dbReference type="ARBA" id="ARBA00022679"/>
    </source>
</evidence>
<dbReference type="AlphaFoldDB" id="A0A8J8TDX2"/>
<evidence type="ECO:0000313" key="6">
    <source>
        <dbReference type="Proteomes" id="UP000752814"/>
    </source>
</evidence>
<dbReference type="PROSITE" id="PS50972">
    <property type="entry name" value="PTERIN_BINDING"/>
    <property type="match status" value="1"/>
</dbReference>
<name>A0A8J8TDX2_9ARCH</name>
<accession>A0A8J8TDX2</accession>
<feature type="domain" description="Pterin-binding" evidence="4">
    <location>
        <begin position="1"/>
        <end position="246"/>
    </location>
</feature>
<sequence length="258" mass="28235">MFIISERINGQFISVGKAIDNRDSKFIQELALKQVDSGAQALDINVGPGRDNGPEDMTWLVSTVQEVTEVPLCIDAFGPKTMEAGVKACNNPIIMNSTNADPARMEKYFPICREYNADIICLCMDEKGIPNSADARAEMAMLMMATAMEYEIMPDRLFLDPLVMPVCAAQDQCAKVIQAVSMFQSLNEPAPRTVVGLSNVSNGAKNRSLINTTYLAMLMGAGLSSAIMDPEDKELMDALKAGEILLNRSLYCDDFLRA</sequence>
<evidence type="ECO:0000256" key="2">
    <source>
        <dbReference type="ARBA" id="ARBA00022603"/>
    </source>
</evidence>
<evidence type="ECO:0000259" key="4">
    <source>
        <dbReference type="PROSITE" id="PS50972"/>
    </source>
</evidence>
<keyword evidence="3" id="KW-0808">Transferase</keyword>
<protein>
    <submittedName>
        <fullName evidence="5">Dihydropteroate synthase DHPS</fullName>
    </submittedName>
</protein>
<reference evidence="5" key="1">
    <citation type="submission" date="2016-03" db="EMBL/GenBank/DDBJ databases">
        <authorList>
            <person name="Borrel G."/>
            <person name="Mccann A."/>
            <person name="O'Toole P.W."/>
        </authorList>
    </citation>
    <scope>NUCLEOTIDE SEQUENCE</scope>
    <source>
        <strain evidence="5">183</strain>
    </source>
</reference>
<comment type="caution">
    <text evidence="5">The sequence shown here is derived from an EMBL/GenBank/DDBJ whole genome shotgun (WGS) entry which is preliminary data.</text>
</comment>
<dbReference type="Gene3D" id="3.20.20.20">
    <property type="entry name" value="Dihydropteroate synthase-like"/>
    <property type="match status" value="1"/>
</dbReference>
<keyword evidence="2" id="KW-0489">Methyltransferase</keyword>
<dbReference type="NCBIfam" id="NF005719">
    <property type="entry name" value="PRK07535.1"/>
    <property type="match status" value="1"/>
</dbReference>
<organism evidence="5 6">
    <name type="scientific">Candidatus Methanomassiliicoccus intestinalis</name>
    <dbReference type="NCBI Taxonomy" id="1406512"/>
    <lineage>
        <taxon>Archaea</taxon>
        <taxon>Methanobacteriati</taxon>
        <taxon>Thermoplasmatota</taxon>
        <taxon>Thermoplasmata</taxon>
        <taxon>Methanomassiliicoccales</taxon>
        <taxon>Methanomassiliicoccaceae</taxon>
        <taxon>Methanomassiliicoccus</taxon>
    </lineage>
</organism>
<dbReference type="GO" id="GO:0008705">
    <property type="term" value="F:methionine synthase activity"/>
    <property type="evidence" value="ECO:0007669"/>
    <property type="project" value="TreeGrafter"/>
</dbReference>
<dbReference type="SUPFAM" id="SSF51717">
    <property type="entry name" value="Dihydropteroate synthetase-like"/>
    <property type="match status" value="1"/>
</dbReference>
<dbReference type="Pfam" id="PF00809">
    <property type="entry name" value="Pterin_bind"/>
    <property type="match status" value="1"/>
</dbReference>